<organism evidence="2 3">
    <name type="scientific">Botrytis paeoniae</name>
    <dbReference type="NCBI Taxonomy" id="278948"/>
    <lineage>
        <taxon>Eukaryota</taxon>
        <taxon>Fungi</taxon>
        <taxon>Dikarya</taxon>
        <taxon>Ascomycota</taxon>
        <taxon>Pezizomycotina</taxon>
        <taxon>Leotiomycetes</taxon>
        <taxon>Helotiales</taxon>
        <taxon>Sclerotiniaceae</taxon>
        <taxon>Botrytis</taxon>
    </lineage>
</organism>
<proteinExistence type="predicted"/>
<dbReference type="EMBL" id="PQXI01000070">
    <property type="protein sequence ID" value="TGO25890.1"/>
    <property type="molecule type" value="Genomic_DNA"/>
</dbReference>
<dbReference type="AlphaFoldDB" id="A0A4Z1FRA4"/>
<comment type="caution">
    <text evidence="2">The sequence shown here is derived from an EMBL/GenBank/DDBJ whole genome shotgun (WGS) entry which is preliminary data.</text>
</comment>
<evidence type="ECO:0000313" key="2">
    <source>
        <dbReference type="EMBL" id="TGO25890.1"/>
    </source>
</evidence>
<protein>
    <submittedName>
        <fullName evidence="2">Uncharacterized protein</fullName>
    </submittedName>
</protein>
<reference evidence="2 3" key="1">
    <citation type="submission" date="2017-12" db="EMBL/GenBank/DDBJ databases">
        <title>Comparative genomics of Botrytis spp.</title>
        <authorList>
            <person name="Valero-Jimenez C.A."/>
            <person name="Tapia P."/>
            <person name="Veloso J."/>
            <person name="Silva-Moreno E."/>
            <person name="Staats M."/>
            <person name="Valdes J.H."/>
            <person name="Van Kan J.A.L."/>
        </authorList>
    </citation>
    <scope>NUCLEOTIDE SEQUENCE [LARGE SCALE GENOMIC DNA]</scope>
    <source>
        <strain evidence="2 3">Bp0003</strain>
    </source>
</reference>
<keyword evidence="3" id="KW-1185">Reference proteome</keyword>
<feature type="compositionally biased region" description="Polar residues" evidence="1">
    <location>
        <begin position="199"/>
        <end position="208"/>
    </location>
</feature>
<feature type="region of interest" description="Disordered" evidence="1">
    <location>
        <begin position="101"/>
        <end position="155"/>
    </location>
</feature>
<accession>A0A4Z1FRA4</accession>
<name>A0A4Z1FRA4_9HELO</name>
<evidence type="ECO:0000313" key="3">
    <source>
        <dbReference type="Proteomes" id="UP000297910"/>
    </source>
</evidence>
<dbReference type="Proteomes" id="UP000297910">
    <property type="component" value="Unassembled WGS sequence"/>
</dbReference>
<evidence type="ECO:0000256" key="1">
    <source>
        <dbReference type="SAM" id="MobiDB-lite"/>
    </source>
</evidence>
<gene>
    <name evidence="2" type="ORF">BPAE_0070g00100</name>
</gene>
<sequence length="229" mass="25392">MKSLKYSSQIPEYLQANDTPSNFQISISVIMFLSNAEPERRTSLAIAPASNPIASNLDKFPRAIRALTIRYQKKAAKMGMGMEWIDAKVMDDVEIVKKEYLSTGKGQPSDDYAQSNHRLIHEPPNPLTRHPSTNVLKPKSASYPPKSYGTSTETKNTIQSLDFKSRTSDKQLRALQEPVYTSFSSLGLREPAGPKRVDTSNQEDSATASPPPTAMQQIKIVLGIEPPQK</sequence>
<feature type="region of interest" description="Disordered" evidence="1">
    <location>
        <begin position="183"/>
        <end position="216"/>
    </location>
</feature>